<reference evidence="11 12" key="1">
    <citation type="submission" date="2016-06" db="EMBL/GenBank/DDBJ databases">
        <title>Complete genome sequence of a saline-alkali tolerant type strain Dietzia timorensis ID05-A0528T.</title>
        <authorList>
            <person name="Wu X."/>
        </authorList>
    </citation>
    <scope>NUCLEOTIDE SEQUENCE [LARGE SCALE GENOMIC DNA]</scope>
    <source>
        <strain evidence="11 12">ID05-A0528</strain>
    </source>
</reference>
<evidence type="ECO:0000256" key="6">
    <source>
        <dbReference type="ARBA" id="ARBA00022914"/>
    </source>
</evidence>
<dbReference type="NCBIfam" id="NF033555">
    <property type="entry name" value="lyase_MerB"/>
    <property type="match status" value="1"/>
</dbReference>
<dbReference type="InterPro" id="IPR036388">
    <property type="entry name" value="WH-like_DNA-bd_sf"/>
</dbReference>
<dbReference type="GO" id="GO:0018836">
    <property type="term" value="F:alkylmercury lyase activity"/>
    <property type="evidence" value="ECO:0007669"/>
    <property type="project" value="UniProtKB-EC"/>
</dbReference>
<evidence type="ECO:0000259" key="10">
    <source>
        <dbReference type="Pfam" id="PF12324"/>
    </source>
</evidence>
<comment type="function">
    <text evidence="8">Cleaves the carbon-mercury bond of organomercurials such as phenylmercuric acetate. One product is Hg(2+), which is subsequently detoxified by the mercuric reductase.</text>
</comment>
<dbReference type="RefSeq" id="WP_067477080.1">
    <property type="nucleotide sequence ID" value="NZ_CP015961.1"/>
</dbReference>
<dbReference type="SUPFAM" id="SSF160387">
    <property type="entry name" value="NosL/MerB-like"/>
    <property type="match status" value="1"/>
</dbReference>
<evidence type="ECO:0000256" key="7">
    <source>
        <dbReference type="ARBA" id="ARBA00023239"/>
    </source>
</evidence>
<evidence type="ECO:0000256" key="9">
    <source>
        <dbReference type="ARBA" id="ARBA00031271"/>
    </source>
</evidence>
<evidence type="ECO:0000256" key="8">
    <source>
        <dbReference type="ARBA" id="ARBA00025326"/>
    </source>
</evidence>
<protein>
    <recommendedName>
        <fullName evidence="4">Alkylmercury lyase</fullName>
        <ecNumber evidence="3">4.99.1.2</ecNumber>
    </recommendedName>
    <alternativeName>
        <fullName evidence="9">Organomercurial lyase</fullName>
    </alternativeName>
</protein>
<dbReference type="InterPro" id="IPR004927">
    <property type="entry name" value="MerB"/>
</dbReference>
<dbReference type="AlphaFoldDB" id="A0A173LLX0"/>
<dbReference type="Pfam" id="PF12324">
    <property type="entry name" value="HTH_15"/>
    <property type="match status" value="1"/>
</dbReference>
<feature type="domain" description="Alkylmercury lyase helix-turn-helix" evidence="10">
    <location>
        <begin position="3"/>
        <end position="76"/>
    </location>
</feature>
<dbReference type="PIRSF" id="PIRSF001458">
    <property type="entry name" value="MerB"/>
    <property type="match status" value="1"/>
</dbReference>
<evidence type="ECO:0000256" key="2">
    <source>
        <dbReference type="ARBA" id="ARBA00009443"/>
    </source>
</evidence>
<organism evidence="11 12">
    <name type="scientific">Dietzia timorensis</name>
    <dbReference type="NCBI Taxonomy" id="499555"/>
    <lineage>
        <taxon>Bacteria</taxon>
        <taxon>Bacillati</taxon>
        <taxon>Actinomycetota</taxon>
        <taxon>Actinomycetes</taxon>
        <taxon>Mycobacteriales</taxon>
        <taxon>Dietziaceae</taxon>
        <taxon>Dietzia</taxon>
    </lineage>
</organism>
<dbReference type="InterPro" id="IPR036390">
    <property type="entry name" value="WH_DNA-bd_sf"/>
</dbReference>
<dbReference type="Pfam" id="PF03243">
    <property type="entry name" value="MerB"/>
    <property type="match status" value="1"/>
</dbReference>
<dbReference type="InterPro" id="IPR024259">
    <property type="entry name" value="MerB_HTH_dom"/>
</dbReference>
<comment type="catalytic activity">
    <reaction evidence="1">
        <text>an alkylmercury + H(+) = an alkane + Hg(2+)</text>
        <dbReference type="Rhea" id="RHEA:18777"/>
        <dbReference type="ChEBI" id="CHEBI:15378"/>
        <dbReference type="ChEBI" id="CHEBI:16793"/>
        <dbReference type="ChEBI" id="CHEBI:18310"/>
        <dbReference type="ChEBI" id="CHEBI:83725"/>
        <dbReference type="EC" id="4.99.1.2"/>
    </reaction>
</comment>
<accession>A0A173LLX0</accession>
<dbReference type="Gene3D" id="1.10.10.10">
    <property type="entry name" value="Winged helix-like DNA-binding domain superfamily/Winged helix DNA-binding domain"/>
    <property type="match status" value="1"/>
</dbReference>
<keyword evidence="12" id="KW-1185">Reference proteome</keyword>
<keyword evidence="7 11" id="KW-0456">Lyase</keyword>
<proteinExistence type="inferred from homology"/>
<evidence type="ECO:0000256" key="1">
    <source>
        <dbReference type="ARBA" id="ARBA00000165"/>
    </source>
</evidence>
<dbReference type="Gene3D" id="3.15.10.60">
    <property type="entry name" value="Alkylmercury lyase"/>
    <property type="match status" value="1"/>
</dbReference>
<dbReference type="OrthoDB" id="7185309at2"/>
<dbReference type="PRINTS" id="PR01699">
    <property type="entry name" value="ORGNOHGLYASE"/>
</dbReference>
<evidence type="ECO:0000256" key="5">
    <source>
        <dbReference type="ARBA" id="ARBA00022466"/>
    </source>
</evidence>
<evidence type="ECO:0000313" key="11">
    <source>
        <dbReference type="EMBL" id="ANI92664.1"/>
    </source>
</evidence>
<evidence type="ECO:0000313" key="12">
    <source>
        <dbReference type="Proteomes" id="UP000186104"/>
    </source>
</evidence>
<name>A0A173LLX0_9ACTN</name>
<evidence type="ECO:0000256" key="3">
    <source>
        <dbReference type="ARBA" id="ARBA00013237"/>
    </source>
</evidence>
<comment type="similarity">
    <text evidence="2">Belongs to the MerB family.</text>
</comment>
<dbReference type="KEGG" id="dtm:BJL86_1893"/>
<dbReference type="EMBL" id="CP015961">
    <property type="protein sequence ID" value="ANI92664.1"/>
    <property type="molecule type" value="Genomic_DNA"/>
</dbReference>
<dbReference type="SUPFAM" id="SSF46785">
    <property type="entry name" value="Winged helix' DNA-binding domain"/>
    <property type="match status" value="1"/>
</dbReference>
<dbReference type="GO" id="GO:0046689">
    <property type="term" value="P:response to mercury ion"/>
    <property type="evidence" value="ECO:0007669"/>
    <property type="project" value="UniProtKB-KW"/>
</dbReference>
<dbReference type="STRING" id="499555.BJL86_1893"/>
<evidence type="ECO:0000256" key="4">
    <source>
        <dbReference type="ARBA" id="ARBA00018180"/>
    </source>
</evidence>
<dbReference type="Proteomes" id="UP000186104">
    <property type="component" value="Chromosome"/>
</dbReference>
<dbReference type="NCBIfam" id="NF009710">
    <property type="entry name" value="PRK13239.1"/>
    <property type="match status" value="1"/>
</dbReference>
<keyword evidence="5" id="KW-0475">Mercuric resistance</keyword>
<dbReference type="EC" id="4.99.1.2" evidence="3"/>
<keyword evidence="6" id="KW-0476">Mercury</keyword>
<gene>
    <name evidence="11" type="ORF">BJL86_1893</name>
</gene>
<sequence length="222" mass="23839">MSDLSTQLPDRLNRPEETGLDPGLLVPLLRLLVDGDPVTIEQLATAAGRTPEQVCNGLAAVPDTEYDDQGRIVGQGLTLRPTPHRFAVADQELYTWCALDTLIFPGLLDRAARVESVSPASGERIVVAVNVDPATGVTRVEPSSAVVSLVNPEQITSIRSSFCDQVHYFTSADDAAGWLAEHPGAQAVPVIEAHRIGIELASHLLDRLRADAQTADCCHRCC</sequence>